<protein>
    <submittedName>
        <fullName evidence="2">Uncharacterized protein</fullName>
    </submittedName>
</protein>
<proteinExistence type="predicted"/>
<sequence length="119" mass="13339">MDFLNMAKGKYAAGDVTDKNKKSDSIFNKALDAAEKYHAKEKVSEFAQKRVAKRETEKQQPGYVEKNKSSVDKALEAAEDFLAKQGQSTPQHAATKKDKKDNQMEDLIGNAKQLLSKKF</sequence>
<dbReference type="EMBL" id="CCYD01000409">
    <property type="protein sequence ID" value="CEG39241.1"/>
    <property type="molecule type" value="Genomic_DNA"/>
</dbReference>
<feature type="region of interest" description="Disordered" evidence="1">
    <location>
        <begin position="82"/>
        <end position="104"/>
    </location>
</feature>
<organism evidence="2 3">
    <name type="scientific">Plasmopara halstedii</name>
    <name type="common">Downy mildew of sunflower</name>
    <dbReference type="NCBI Taxonomy" id="4781"/>
    <lineage>
        <taxon>Eukaryota</taxon>
        <taxon>Sar</taxon>
        <taxon>Stramenopiles</taxon>
        <taxon>Oomycota</taxon>
        <taxon>Peronosporomycetes</taxon>
        <taxon>Peronosporales</taxon>
        <taxon>Peronosporaceae</taxon>
        <taxon>Plasmopara</taxon>
    </lineage>
</organism>
<evidence type="ECO:0000313" key="3">
    <source>
        <dbReference type="Proteomes" id="UP000054928"/>
    </source>
</evidence>
<feature type="region of interest" description="Disordered" evidence="1">
    <location>
        <begin position="1"/>
        <end position="21"/>
    </location>
</feature>
<dbReference type="OMA" id="YHAKEKV"/>
<dbReference type="GeneID" id="36404349"/>
<accession>A0A0P1AFB7</accession>
<dbReference type="Proteomes" id="UP000054928">
    <property type="component" value="Unassembled WGS sequence"/>
</dbReference>
<dbReference type="RefSeq" id="XP_024575610.1">
    <property type="nucleotide sequence ID" value="XM_024724766.1"/>
</dbReference>
<reference evidence="3" key="1">
    <citation type="submission" date="2014-09" db="EMBL/GenBank/DDBJ databases">
        <authorList>
            <person name="Sharma Rahul"/>
            <person name="Thines Marco"/>
        </authorList>
    </citation>
    <scope>NUCLEOTIDE SEQUENCE [LARGE SCALE GENOMIC DNA]</scope>
</reference>
<dbReference type="OrthoDB" id="165996at2759"/>
<evidence type="ECO:0000313" key="2">
    <source>
        <dbReference type="EMBL" id="CEG39241.1"/>
    </source>
</evidence>
<name>A0A0P1AFB7_PLAHL</name>
<keyword evidence="3" id="KW-1185">Reference proteome</keyword>
<feature type="region of interest" description="Disordered" evidence="1">
    <location>
        <begin position="51"/>
        <end position="70"/>
    </location>
</feature>
<evidence type="ECO:0000256" key="1">
    <source>
        <dbReference type="SAM" id="MobiDB-lite"/>
    </source>
</evidence>
<dbReference type="AlphaFoldDB" id="A0A0P1AFB7"/>